<keyword evidence="3" id="KW-1185">Reference proteome</keyword>
<reference evidence="2 3" key="1">
    <citation type="journal article" date="2023" name="BMC Biol.">
        <title>The compact genome of the sponge Oopsacas minuta (Hexactinellida) is lacking key metazoan core genes.</title>
        <authorList>
            <person name="Santini S."/>
            <person name="Schenkelaars Q."/>
            <person name="Jourda C."/>
            <person name="Duchesne M."/>
            <person name="Belahbib H."/>
            <person name="Rocher C."/>
            <person name="Selva M."/>
            <person name="Riesgo A."/>
            <person name="Vervoort M."/>
            <person name="Leys S.P."/>
            <person name="Kodjabachian L."/>
            <person name="Le Bivic A."/>
            <person name="Borchiellini C."/>
            <person name="Claverie J.M."/>
            <person name="Renard E."/>
        </authorList>
    </citation>
    <scope>NUCLEOTIDE SEQUENCE [LARGE SCALE GENOMIC DNA]</scope>
    <source>
        <strain evidence="2">SPO-2</strain>
    </source>
</reference>
<protein>
    <submittedName>
        <fullName evidence="2">Retrovirus-related Pol polyprotein from transposon</fullName>
    </submittedName>
</protein>
<dbReference type="Pfam" id="PF17919">
    <property type="entry name" value="RT_RNaseH_2"/>
    <property type="match status" value="1"/>
</dbReference>
<feature type="domain" description="Reverse transcriptase/retrotransposon-derived protein RNase H-like" evidence="1">
    <location>
        <begin position="23"/>
        <end position="84"/>
    </location>
</feature>
<organism evidence="2 3">
    <name type="scientific">Oopsacas minuta</name>
    <dbReference type="NCBI Taxonomy" id="111878"/>
    <lineage>
        <taxon>Eukaryota</taxon>
        <taxon>Metazoa</taxon>
        <taxon>Porifera</taxon>
        <taxon>Hexactinellida</taxon>
        <taxon>Hexasterophora</taxon>
        <taxon>Lyssacinosida</taxon>
        <taxon>Leucopsacidae</taxon>
        <taxon>Oopsacas</taxon>
    </lineage>
</organism>
<dbReference type="InterPro" id="IPR043502">
    <property type="entry name" value="DNA/RNA_pol_sf"/>
</dbReference>
<proteinExistence type="predicted"/>
<dbReference type="Proteomes" id="UP001165289">
    <property type="component" value="Unassembled WGS sequence"/>
</dbReference>
<name>A0AAV7JYI7_9METZ</name>
<comment type="caution">
    <text evidence="2">The sequence shown here is derived from an EMBL/GenBank/DDBJ whole genome shotgun (WGS) entry which is preliminary data.</text>
</comment>
<evidence type="ECO:0000313" key="3">
    <source>
        <dbReference type="Proteomes" id="UP001165289"/>
    </source>
</evidence>
<dbReference type="InterPro" id="IPR041577">
    <property type="entry name" value="RT_RNaseH_2"/>
</dbReference>
<dbReference type="AlphaFoldDB" id="A0AAV7JYI7"/>
<evidence type="ECO:0000313" key="2">
    <source>
        <dbReference type="EMBL" id="KAI6653952.1"/>
    </source>
</evidence>
<dbReference type="PANTHER" id="PTHR34072">
    <property type="entry name" value="ENZYMATIC POLYPROTEIN-RELATED"/>
    <property type="match status" value="1"/>
</dbReference>
<dbReference type="SUPFAM" id="SSF56672">
    <property type="entry name" value="DNA/RNA polymerases"/>
    <property type="match status" value="1"/>
</dbReference>
<dbReference type="Gene3D" id="3.30.70.270">
    <property type="match status" value="1"/>
</dbReference>
<dbReference type="EMBL" id="JAKMXF010000244">
    <property type="protein sequence ID" value="KAI6653952.1"/>
    <property type="molecule type" value="Genomic_DNA"/>
</dbReference>
<evidence type="ECO:0000259" key="1">
    <source>
        <dbReference type="Pfam" id="PF17919"/>
    </source>
</evidence>
<sequence>MKDLPGIAELLYALLKKRKCWRWDERCCEAFERLRSQLVKEHVSYAYPDWRAEFYVQVDASSRGVAAVLPQLDMETKKLRPIQFRKLLSLPVEMWALVADCRNGRNT</sequence>
<accession>A0AAV7JYI7</accession>
<dbReference type="InterPro" id="IPR043128">
    <property type="entry name" value="Rev_trsase/Diguanyl_cyclase"/>
</dbReference>
<gene>
    <name evidence="2" type="ORF">LOD99_3128</name>
</gene>